<evidence type="ECO:0008006" key="4">
    <source>
        <dbReference type="Google" id="ProtNLM"/>
    </source>
</evidence>
<feature type="chain" id="PRO_5035781947" description="Transmembrane protein" evidence="1">
    <location>
        <begin position="17"/>
        <end position="269"/>
    </location>
</feature>
<keyword evidence="1" id="KW-0732">Signal</keyword>
<name>A0A8S1XBT3_9CILI</name>
<sequence>MIQNLAIALCITMAISITLNLNEMCHCSQLIEENDCTKSALQCSWDFGSQKCQENPCSDITYSTSCLQQSWRCFWVNGLCQDFTDCQNLKGSSQSSCINQNIYCPASNGTNCQSIDNLQNCTSITTRDNCNNYYSAEGLCIWNGQNCILPTSCSQLSNSIYPTCDLNECTYNKDTYQCLPRTCQEYQDEIKCSQGVLVFGPYLNNVIGCFWNYQSQSCQEYDPFSMNDQNCYNSSFGTYHWKKEKHQEGECISCYQQLLILSIIITMLI</sequence>
<reference evidence="2" key="1">
    <citation type="submission" date="2021-01" db="EMBL/GenBank/DDBJ databases">
        <authorList>
            <consortium name="Genoscope - CEA"/>
            <person name="William W."/>
        </authorList>
    </citation>
    <scope>NUCLEOTIDE SEQUENCE</scope>
</reference>
<evidence type="ECO:0000256" key="1">
    <source>
        <dbReference type="SAM" id="SignalP"/>
    </source>
</evidence>
<comment type="caution">
    <text evidence="2">The sequence shown here is derived from an EMBL/GenBank/DDBJ whole genome shotgun (WGS) entry which is preliminary data.</text>
</comment>
<gene>
    <name evidence="2" type="ORF">PPENT_87.1.T1180138</name>
</gene>
<dbReference type="AlphaFoldDB" id="A0A8S1XBT3"/>
<keyword evidence="3" id="KW-1185">Reference proteome</keyword>
<proteinExistence type="predicted"/>
<dbReference type="Proteomes" id="UP000689195">
    <property type="component" value="Unassembled WGS sequence"/>
</dbReference>
<protein>
    <recommendedName>
        <fullName evidence="4">Transmembrane protein</fullName>
    </recommendedName>
</protein>
<accession>A0A8S1XBT3</accession>
<evidence type="ECO:0000313" key="2">
    <source>
        <dbReference type="EMBL" id="CAD8198438.1"/>
    </source>
</evidence>
<dbReference type="OrthoDB" id="316448at2759"/>
<feature type="signal peptide" evidence="1">
    <location>
        <begin position="1"/>
        <end position="16"/>
    </location>
</feature>
<organism evidence="2 3">
    <name type="scientific">Paramecium pentaurelia</name>
    <dbReference type="NCBI Taxonomy" id="43138"/>
    <lineage>
        <taxon>Eukaryota</taxon>
        <taxon>Sar</taxon>
        <taxon>Alveolata</taxon>
        <taxon>Ciliophora</taxon>
        <taxon>Intramacronucleata</taxon>
        <taxon>Oligohymenophorea</taxon>
        <taxon>Peniculida</taxon>
        <taxon>Parameciidae</taxon>
        <taxon>Paramecium</taxon>
    </lineage>
</organism>
<evidence type="ECO:0000313" key="3">
    <source>
        <dbReference type="Proteomes" id="UP000689195"/>
    </source>
</evidence>
<dbReference type="EMBL" id="CAJJDO010000118">
    <property type="protein sequence ID" value="CAD8198438.1"/>
    <property type="molecule type" value="Genomic_DNA"/>
</dbReference>